<evidence type="ECO:0000313" key="2">
    <source>
        <dbReference type="EMBL" id="SED22488.1"/>
    </source>
</evidence>
<reference evidence="3" key="1">
    <citation type="submission" date="2016-10" db="EMBL/GenBank/DDBJ databases">
        <authorList>
            <person name="Varghese N."/>
            <person name="Submissions S."/>
        </authorList>
    </citation>
    <scope>NUCLEOTIDE SEQUENCE [LARGE SCALE GENOMIC DNA]</scope>
    <source>
        <strain evidence="3">DSM 44498</strain>
    </source>
</reference>
<dbReference type="PANTHER" id="PTHR43194">
    <property type="entry name" value="HYDROLASE ALPHA/BETA FOLD FAMILY"/>
    <property type="match status" value="1"/>
</dbReference>
<proteinExistence type="predicted"/>
<dbReference type="PRINTS" id="PR00412">
    <property type="entry name" value="EPOXHYDRLASE"/>
</dbReference>
<dbReference type="EMBL" id="FNSV01000005">
    <property type="protein sequence ID" value="SED22488.1"/>
    <property type="molecule type" value="Genomic_DNA"/>
</dbReference>
<sequence>MPITTIRTELRGDGLTLVADRWEPASAKKGIVLLLHGGGQTRHSWQRTGIRLADNGWCALAIDARGHGESEWAEDGDYGSNAHARDLAAVAAGLDEPPVLVGASMGGMASLLAQGDHGIGRALVLVDITPRAEPGGLAKITSFMESGLAGFDTLDDALDAVVAYNPHRRRPPRVEGLRKNLRLRDGRWYWHWDPRMITYRENTDDHAEVREARARAAARAVRVPTLLIRGAQSDVVSADGARDLLELIPTARHIDVGGAGHMVSGDDNDLLSGGLLDFLDGDVAYTHEVTTTDYDSPHHD</sequence>
<dbReference type="OrthoDB" id="63519at2"/>
<dbReference type="AlphaFoldDB" id="A0A1H4YYQ5"/>
<dbReference type="RefSeq" id="WP_072939753.1">
    <property type="nucleotide sequence ID" value="NZ_CP070609.1"/>
</dbReference>
<organism evidence="2 3">
    <name type="scientific">Rhodococcus koreensis</name>
    <dbReference type="NCBI Taxonomy" id="99653"/>
    <lineage>
        <taxon>Bacteria</taxon>
        <taxon>Bacillati</taxon>
        <taxon>Actinomycetota</taxon>
        <taxon>Actinomycetes</taxon>
        <taxon>Mycobacteriales</taxon>
        <taxon>Nocardiaceae</taxon>
        <taxon>Rhodococcus</taxon>
    </lineage>
</organism>
<dbReference type="Proteomes" id="UP000183561">
    <property type="component" value="Unassembled WGS sequence"/>
</dbReference>
<dbReference type="InterPro" id="IPR000639">
    <property type="entry name" value="Epox_hydrolase-like"/>
</dbReference>
<feature type="domain" description="AB hydrolase-1" evidence="1">
    <location>
        <begin position="31"/>
        <end position="264"/>
    </location>
</feature>
<gene>
    <name evidence="2" type="ORF">SAMN04490239_7362</name>
</gene>
<dbReference type="GO" id="GO:0003824">
    <property type="term" value="F:catalytic activity"/>
    <property type="evidence" value="ECO:0007669"/>
    <property type="project" value="InterPro"/>
</dbReference>
<dbReference type="InterPro" id="IPR000073">
    <property type="entry name" value="AB_hydrolase_1"/>
</dbReference>
<evidence type="ECO:0000313" key="3">
    <source>
        <dbReference type="Proteomes" id="UP000183561"/>
    </source>
</evidence>
<accession>A0A1H4YYQ5</accession>
<name>A0A1H4YYQ5_9NOCA</name>
<dbReference type="Pfam" id="PF00561">
    <property type="entry name" value="Abhydrolase_1"/>
    <property type="match status" value="1"/>
</dbReference>
<dbReference type="PRINTS" id="PR00111">
    <property type="entry name" value="ABHYDROLASE"/>
</dbReference>
<dbReference type="InterPro" id="IPR029058">
    <property type="entry name" value="AB_hydrolase_fold"/>
</dbReference>
<dbReference type="InterPro" id="IPR050228">
    <property type="entry name" value="Carboxylesterase_BioH"/>
</dbReference>
<protein>
    <submittedName>
        <fullName evidence="2">Pimeloyl-ACP methyl ester carboxylesterase</fullName>
    </submittedName>
</protein>
<keyword evidence="3" id="KW-1185">Reference proteome</keyword>
<dbReference type="SUPFAM" id="SSF53474">
    <property type="entry name" value="alpha/beta-Hydrolases"/>
    <property type="match status" value="1"/>
</dbReference>
<dbReference type="PANTHER" id="PTHR43194:SF2">
    <property type="entry name" value="PEROXISOMAL MEMBRANE PROTEIN LPX1"/>
    <property type="match status" value="1"/>
</dbReference>
<evidence type="ECO:0000259" key="1">
    <source>
        <dbReference type="Pfam" id="PF00561"/>
    </source>
</evidence>
<dbReference type="Gene3D" id="3.40.50.1820">
    <property type="entry name" value="alpha/beta hydrolase"/>
    <property type="match status" value="1"/>
</dbReference>